<reference evidence="1" key="1">
    <citation type="submission" date="2022-07" db="EMBL/GenBank/DDBJ databases">
        <title>Phylogenomic reconstructions and comparative analyses of Kickxellomycotina fungi.</title>
        <authorList>
            <person name="Reynolds N.K."/>
            <person name="Stajich J.E."/>
            <person name="Barry K."/>
            <person name="Grigoriev I.V."/>
            <person name="Crous P."/>
            <person name="Smith M.E."/>
        </authorList>
    </citation>
    <scope>NUCLEOTIDE SEQUENCE</scope>
    <source>
        <strain evidence="1">NRRL 5244</strain>
    </source>
</reference>
<evidence type="ECO:0000313" key="1">
    <source>
        <dbReference type="EMBL" id="KAJ1951570.1"/>
    </source>
</evidence>
<sequence>MTVDNSSTPTCSNAEDAVNVHPTKLNSIYDPDGIGLSIVPLSDPTREQLETFTYERMKHCYAAKASLNKDLPLGSIPSGIPAARERSLKVFPQIDDVFSIVDYQGVFQSFLVSMVNAKRILEIGTFMGISAIFHANALKRSGVKGGADETGYKPIVCLEISEQFAEVARSNFVDAGVEEYIEVIVGDANRSLAQLRDVTFDIVFIDADKDSYKSYYDTAIGDGLLNRTGILIVDNTAFQSVVSYMDAPVPVDPEYKPLSFKFDMCKPTEDWGITLHEFNEYIRNDPRTEVVMLPLFTGITLVRFVN</sequence>
<accession>A0ACC1JHW0</accession>
<protein>
    <submittedName>
        <fullName evidence="1">Uncharacterized protein</fullName>
    </submittedName>
</protein>
<keyword evidence="2" id="KW-1185">Reference proteome</keyword>
<organism evidence="1 2">
    <name type="scientific">Linderina macrospora</name>
    <dbReference type="NCBI Taxonomy" id="4868"/>
    <lineage>
        <taxon>Eukaryota</taxon>
        <taxon>Fungi</taxon>
        <taxon>Fungi incertae sedis</taxon>
        <taxon>Zoopagomycota</taxon>
        <taxon>Kickxellomycotina</taxon>
        <taxon>Kickxellomycetes</taxon>
        <taxon>Kickxellales</taxon>
        <taxon>Kickxellaceae</taxon>
        <taxon>Linderina</taxon>
    </lineage>
</organism>
<dbReference type="EMBL" id="JANBPW010000005">
    <property type="protein sequence ID" value="KAJ1951570.1"/>
    <property type="molecule type" value="Genomic_DNA"/>
</dbReference>
<proteinExistence type="predicted"/>
<name>A0ACC1JHW0_9FUNG</name>
<comment type="caution">
    <text evidence="1">The sequence shown here is derived from an EMBL/GenBank/DDBJ whole genome shotgun (WGS) entry which is preliminary data.</text>
</comment>
<gene>
    <name evidence="1" type="ORF">FBU59_000081</name>
</gene>
<dbReference type="Proteomes" id="UP001150603">
    <property type="component" value="Unassembled WGS sequence"/>
</dbReference>
<evidence type="ECO:0000313" key="2">
    <source>
        <dbReference type="Proteomes" id="UP001150603"/>
    </source>
</evidence>